<dbReference type="InterPro" id="IPR053710">
    <property type="entry name" value="Arylamine_NAT_domain_sf"/>
</dbReference>
<dbReference type="KEGG" id="aalt:CC77DRAFT_287873"/>
<comment type="similarity">
    <text evidence="1">Belongs to the arylamine N-acetyltransferase family.</text>
</comment>
<evidence type="ECO:0000313" key="3">
    <source>
        <dbReference type="Proteomes" id="UP000077248"/>
    </source>
</evidence>
<accession>A0A177DC32</accession>
<protein>
    <submittedName>
        <fullName evidence="2">Arylamine N-acetyltransferase 2</fullName>
    </submittedName>
</protein>
<evidence type="ECO:0000313" key="2">
    <source>
        <dbReference type="EMBL" id="OAG17353.1"/>
    </source>
</evidence>
<dbReference type="SUPFAM" id="SSF54001">
    <property type="entry name" value="Cysteine proteinases"/>
    <property type="match status" value="1"/>
</dbReference>
<sequence>MAFPSVFSEDQIVSFLKHIGLSSLLQQQRFSGNAAQDLHFLQQLHTHTIAAIPYENLWLHYNPTHTNNIKPQETFNSVITNRRGRGGYCFQVSIFFNHMLRGLGFPAYLAPVRIRHRLDGVPQGDYSGWVHLVNLISLADGTKWALDVGFGGDGPTAPMQLAHDYPKTNLGSQEVRLWHDWIPAQLHRTEGTKLWIYQYRNGPEHAWNSFYAFSEEEAMEADFHNLNWYTGSHPESFQTFTCIIVKFLRRAKSDVRDSDQEIYGKRMLVNGVVKENLGGRTTVVEDCMTEEQRIHALEKWFGIMLTEEEKAGIRGWVTELRGDGSEGVVAGMRTRSENWEVCRGKDGWWKWNGPAAE</sequence>
<dbReference type="PANTHER" id="PTHR11786:SF0">
    <property type="entry name" value="ARYLAMINE N-ACETYLTRANSFERASE 4-RELATED"/>
    <property type="match status" value="1"/>
</dbReference>
<keyword evidence="3" id="KW-1185">Reference proteome</keyword>
<dbReference type="InterPro" id="IPR001447">
    <property type="entry name" value="Arylamine_N-AcTrfase"/>
</dbReference>
<dbReference type="VEuPathDB" id="FungiDB:CC77DRAFT_287873"/>
<dbReference type="OMA" id="YMTGVRN"/>
<dbReference type="GO" id="GO:0016407">
    <property type="term" value="F:acetyltransferase activity"/>
    <property type="evidence" value="ECO:0007669"/>
    <property type="project" value="InterPro"/>
</dbReference>
<gene>
    <name evidence="2" type="ORF">CC77DRAFT_287873</name>
</gene>
<dbReference type="GeneID" id="29116659"/>
<proteinExistence type="inferred from homology"/>
<dbReference type="PANTHER" id="PTHR11786">
    <property type="entry name" value="N-HYDROXYARYLAMINE O-ACETYLTRANSFERASE"/>
    <property type="match status" value="1"/>
</dbReference>
<keyword evidence="2" id="KW-0808">Transferase</keyword>
<organism evidence="2 3">
    <name type="scientific">Alternaria alternata</name>
    <name type="common">Alternaria rot fungus</name>
    <name type="synonym">Torula alternata</name>
    <dbReference type="NCBI Taxonomy" id="5599"/>
    <lineage>
        <taxon>Eukaryota</taxon>
        <taxon>Fungi</taxon>
        <taxon>Dikarya</taxon>
        <taxon>Ascomycota</taxon>
        <taxon>Pezizomycotina</taxon>
        <taxon>Dothideomycetes</taxon>
        <taxon>Pleosporomycetidae</taxon>
        <taxon>Pleosporales</taxon>
        <taxon>Pleosporineae</taxon>
        <taxon>Pleosporaceae</taxon>
        <taxon>Alternaria</taxon>
        <taxon>Alternaria sect. Alternaria</taxon>
        <taxon>Alternaria alternata complex</taxon>
    </lineage>
</organism>
<dbReference type="InterPro" id="IPR038765">
    <property type="entry name" value="Papain-like_cys_pep_sf"/>
</dbReference>
<name>A0A177DC32_ALTAL</name>
<dbReference type="Gene3D" id="3.30.2140.20">
    <property type="match status" value="1"/>
</dbReference>
<dbReference type="AlphaFoldDB" id="A0A177DC32"/>
<dbReference type="RefSeq" id="XP_018382774.1">
    <property type="nucleotide sequence ID" value="XM_018531065.1"/>
</dbReference>
<dbReference type="Pfam" id="PF00797">
    <property type="entry name" value="Acetyltransf_2"/>
    <property type="match status" value="1"/>
</dbReference>
<reference evidence="2 3" key="1">
    <citation type="submission" date="2016-05" db="EMBL/GenBank/DDBJ databases">
        <title>Comparative analysis of secretome profiles of manganese(II)-oxidizing ascomycete fungi.</title>
        <authorList>
            <consortium name="DOE Joint Genome Institute"/>
            <person name="Zeiner C.A."/>
            <person name="Purvine S.O."/>
            <person name="Zink E.M."/>
            <person name="Wu S."/>
            <person name="Pasa-Tolic L."/>
            <person name="Chaput D.L."/>
            <person name="Haridas S."/>
            <person name="Grigoriev I.V."/>
            <person name="Santelli C.M."/>
            <person name="Hansel C.M."/>
        </authorList>
    </citation>
    <scope>NUCLEOTIDE SEQUENCE [LARGE SCALE GENOMIC DNA]</scope>
    <source>
        <strain evidence="2 3">SRC1lrK2f</strain>
    </source>
</reference>
<evidence type="ECO:0000256" key="1">
    <source>
        <dbReference type="ARBA" id="ARBA00006547"/>
    </source>
</evidence>
<dbReference type="Proteomes" id="UP000077248">
    <property type="component" value="Unassembled WGS sequence"/>
</dbReference>
<dbReference type="EMBL" id="KV441487">
    <property type="protein sequence ID" value="OAG17353.1"/>
    <property type="molecule type" value="Genomic_DNA"/>
</dbReference>